<evidence type="ECO:0000313" key="1">
    <source>
        <dbReference type="EnsemblPlants" id="Zm00001eb028350_P001"/>
    </source>
</evidence>
<dbReference type="EnsemblPlants" id="Zm00001eb028350_T001">
    <property type="protein sequence ID" value="Zm00001eb028350_P001"/>
    <property type="gene ID" value="Zm00001eb028350"/>
</dbReference>
<dbReference type="Proteomes" id="UP000007305">
    <property type="component" value="Chromosome 1"/>
</dbReference>
<organism evidence="1 2">
    <name type="scientific">Zea mays</name>
    <name type="common">Maize</name>
    <dbReference type="NCBI Taxonomy" id="4577"/>
    <lineage>
        <taxon>Eukaryota</taxon>
        <taxon>Viridiplantae</taxon>
        <taxon>Streptophyta</taxon>
        <taxon>Embryophyta</taxon>
        <taxon>Tracheophyta</taxon>
        <taxon>Spermatophyta</taxon>
        <taxon>Magnoliopsida</taxon>
        <taxon>Liliopsida</taxon>
        <taxon>Poales</taxon>
        <taxon>Poaceae</taxon>
        <taxon>PACMAD clade</taxon>
        <taxon>Panicoideae</taxon>
        <taxon>Andropogonodae</taxon>
        <taxon>Andropogoneae</taxon>
        <taxon>Tripsacinae</taxon>
        <taxon>Zea</taxon>
    </lineage>
</organism>
<reference evidence="1" key="2">
    <citation type="submission" date="2019-07" db="EMBL/GenBank/DDBJ databases">
        <authorList>
            <person name="Seetharam A."/>
            <person name="Woodhouse M."/>
            <person name="Cannon E."/>
        </authorList>
    </citation>
    <scope>NUCLEOTIDE SEQUENCE [LARGE SCALE GENOMIC DNA]</scope>
    <source>
        <strain evidence="1">cv. B73</strain>
    </source>
</reference>
<name>A0A804LQD9_MAIZE</name>
<evidence type="ECO:0000313" key="2">
    <source>
        <dbReference type="Proteomes" id="UP000007305"/>
    </source>
</evidence>
<reference evidence="2" key="1">
    <citation type="submission" date="2015-12" db="EMBL/GenBank/DDBJ databases">
        <title>Update maize B73 reference genome by single molecule sequencing technologies.</title>
        <authorList>
            <consortium name="Maize Genome Sequencing Project"/>
            <person name="Ware D."/>
        </authorList>
    </citation>
    <scope>NUCLEOTIDE SEQUENCE [LARGE SCALE GENOMIC DNA]</scope>
    <source>
        <strain evidence="2">cv. B73</strain>
    </source>
</reference>
<protein>
    <submittedName>
        <fullName evidence="1">Uncharacterized protein</fullName>
    </submittedName>
</protein>
<sequence length="128" mass="13515">MHQYAWTPSCGLTTPSVINALAPSSALRCQGCRPGLLLPLQPRLRWSSTPAAAGSPHPVDVSNLRLDVVVPCTQYGSSPSVPTTTSARYDLSSVVPSMVLIVDFALTSSWLDGLLSSSLLIYSSSPLT</sequence>
<keyword evidence="2" id="KW-1185">Reference proteome</keyword>
<proteinExistence type="predicted"/>
<accession>A0A804LQD9</accession>
<reference evidence="1" key="3">
    <citation type="submission" date="2021-05" db="UniProtKB">
        <authorList>
            <consortium name="EnsemblPlants"/>
        </authorList>
    </citation>
    <scope>IDENTIFICATION</scope>
    <source>
        <strain evidence="1">cv. B73</strain>
    </source>
</reference>
<dbReference type="InParanoid" id="A0A804LQD9"/>
<dbReference type="AlphaFoldDB" id="A0A804LQD9"/>
<dbReference type="Gramene" id="Zm00001eb028350_T001">
    <property type="protein sequence ID" value="Zm00001eb028350_P001"/>
    <property type="gene ID" value="Zm00001eb028350"/>
</dbReference>